<sequence length="401" mass="43820">MRTRRGLCYPRVVGRMCLDREFSDKTVVAHTKKDMPRESIIIRKRQKRSPDKIAGDSEFFESLPDDLVLSILCKLSSSATCPSDFINILITCKRLNALGLSSLVLTKASPKTMAVRAKNWSDSAHHFLKQCADAGNVEACYTLGMIRFYCLQNRGSGASLMAKAAINSHAPALYCLAVIQFNGSGGTKNDKDLRAGVALCARAAFLGHVDALRELGHCLQDGYGVRQNITEGRRFLIQANARELAAVLSSAASSGVPIRSWLPWNPHPIPHPHPQPQLPHLSGSGCPLLSDFGCNVPAPEAHPASRFLTEWFANRVGSPGSGLRLCSHVGCGRPETRKHEFRRCSVCGTVNYCSRACQALDWKFRHKVECTAVDRWGVEEGEEAADNDAALDGDGDMMVDS</sequence>
<keyword evidence="2" id="KW-1185">Reference proteome</keyword>
<protein>
    <submittedName>
        <fullName evidence="1">Uncharacterized protein</fullName>
    </submittedName>
</protein>
<gene>
    <name evidence="1" type="ORF">L6164_010744</name>
</gene>
<comment type="caution">
    <text evidence="1">The sequence shown here is derived from an EMBL/GenBank/DDBJ whole genome shotgun (WGS) entry which is preliminary data.</text>
</comment>
<evidence type="ECO:0000313" key="1">
    <source>
        <dbReference type="EMBL" id="KAI4343391.1"/>
    </source>
</evidence>
<dbReference type="EMBL" id="CM039430">
    <property type="protein sequence ID" value="KAI4343391.1"/>
    <property type="molecule type" value="Genomic_DNA"/>
</dbReference>
<organism evidence="1 2">
    <name type="scientific">Bauhinia variegata</name>
    <name type="common">Purple orchid tree</name>
    <name type="synonym">Phanera variegata</name>
    <dbReference type="NCBI Taxonomy" id="167791"/>
    <lineage>
        <taxon>Eukaryota</taxon>
        <taxon>Viridiplantae</taxon>
        <taxon>Streptophyta</taxon>
        <taxon>Embryophyta</taxon>
        <taxon>Tracheophyta</taxon>
        <taxon>Spermatophyta</taxon>
        <taxon>Magnoliopsida</taxon>
        <taxon>eudicotyledons</taxon>
        <taxon>Gunneridae</taxon>
        <taxon>Pentapetalae</taxon>
        <taxon>rosids</taxon>
        <taxon>fabids</taxon>
        <taxon>Fabales</taxon>
        <taxon>Fabaceae</taxon>
        <taxon>Cercidoideae</taxon>
        <taxon>Cercideae</taxon>
        <taxon>Bauhiniinae</taxon>
        <taxon>Bauhinia</taxon>
    </lineage>
</organism>
<accession>A0ACB9P4W3</accession>
<dbReference type="Proteomes" id="UP000828941">
    <property type="component" value="Chromosome 5"/>
</dbReference>
<name>A0ACB9P4W3_BAUVA</name>
<reference evidence="1 2" key="1">
    <citation type="journal article" date="2022" name="DNA Res.">
        <title>Chromosomal-level genome assembly of the orchid tree Bauhinia variegata (Leguminosae; Cercidoideae) supports the allotetraploid origin hypothesis of Bauhinia.</title>
        <authorList>
            <person name="Zhong Y."/>
            <person name="Chen Y."/>
            <person name="Zheng D."/>
            <person name="Pang J."/>
            <person name="Liu Y."/>
            <person name="Luo S."/>
            <person name="Meng S."/>
            <person name="Qian L."/>
            <person name="Wei D."/>
            <person name="Dai S."/>
            <person name="Zhou R."/>
        </authorList>
    </citation>
    <scope>NUCLEOTIDE SEQUENCE [LARGE SCALE GENOMIC DNA]</scope>
    <source>
        <strain evidence="1">BV-YZ2020</strain>
    </source>
</reference>
<evidence type="ECO:0000313" key="2">
    <source>
        <dbReference type="Proteomes" id="UP000828941"/>
    </source>
</evidence>
<proteinExistence type="predicted"/>